<dbReference type="InterPro" id="IPR002731">
    <property type="entry name" value="ATPase_BadF"/>
</dbReference>
<dbReference type="SUPFAM" id="SSF53067">
    <property type="entry name" value="Actin-like ATPase domain"/>
    <property type="match status" value="1"/>
</dbReference>
<keyword evidence="4" id="KW-0411">Iron-sulfur</keyword>
<evidence type="ECO:0000313" key="6">
    <source>
        <dbReference type="EMBL" id="RPF42587.1"/>
    </source>
</evidence>
<organism evidence="6 7">
    <name type="scientific">Thermodesulfitimonas autotrophica</name>
    <dbReference type="NCBI Taxonomy" id="1894989"/>
    <lineage>
        <taxon>Bacteria</taxon>
        <taxon>Bacillati</taxon>
        <taxon>Bacillota</taxon>
        <taxon>Clostridia</taxon>
        <taxon>Thermoanaerobacterales</taxon>
        <taxon>Thermoanaerobacteraceae</taxon>
        <taxon>Thermodesulfitimonas</taxon>
    </lineage>
</organism>
<dbReference type="NCBIfam" id="TIGR00241">
    <property type="entry name" value="CoA_E_activ"/>
    <property type="match status" value="1"/>
</dbReference>
<accession>A0A3N5AD58</accession>
<comment type="cofactor">
    <cofactor evidence="1">
        <name>[4Fe-4S] cluster</name>
        <dbReference type="ChEBI" id="CHEBI:49883"/>
    </cofactor>
</comment>
<keyword evidence="3" id="KW-0408">Iron</keyword>
<keyword evidence="2" id="KW-0479">Metal-binding</keyword>
<dbReference type="AlphaFoldDB" id="A0A3N5AD58"/>
<reference evidence="6 7" key="1">
    <citation type="submission" date="2018-11" db="EMBL/GenBank/DDBJ databases">
        <title>Genomic Encyclopedia of Type Strains, Phase IV (KMG-IV): sequencing the most valuable type-strain genomes for metagenomic binning, comparative biology and taxonomic classification.</title>
        <authorList>
            <person name="Goeker M."/>
        </authorList>
    </citation>
    <scope>NUCLEOTIDE SEQUENCE [LARGE SCALE GENOMIC DNA]</scope>
    <source>
        <strain evidence="6 7">DSM 102936</strain>
    </source>
</reference>
<sequence>MANFIGIDVGSVTTKVVLIDQKENILFDTYLRTEGGPIQAIQRAFRQLYEQLGEVEVAGVGTTGSGRRLAGIMVGADIVKNEITAHAVAARWVEPKVGTVIDIGGQDSKIIFFQNGVPIGFNMNTVCAAGTGSFLDHQAVRLGIPIEQFGEYALKSTNPIKIAGRCGVFAESDLIHKQQMGYKKEDLIAGLCLALVGNYLANVARGRKIEPVVLFQGGVAANIGMRAAFEQRLGMEIVVPGPFKVMGALGAALLAKRNYERRRQPSKFRGAASIASFTCIPRTFTCDDCPNNCEVNEVYIAGELVSRWGSRCGKWNNLNLSSADRSENRWGTGLKISRSS</sequence>
<dbReference type="OrthoDB" id="9778513at2"/>
<evidence type="ECO:0000313" key="7">
    <source>
        <dbReference type="Proteomes" id="UP000282654"/>
    </source>
</evidence>
<evidence type="ECO:0000256" key="3">
    <source>
        <dbReference type="ARBA" id="ARBA00023004"/>
    </source>
</evidence>
<proteinExistence type="predicted"/>
<dbReference type="PANTHER" id="PTHR32329:SF7">
    <property type="entry name" value="ACTIVATOR OF 2-HYDROXYACYL-COA-HYDRATASE"/>
    <property type="match status" value="1"/>
</dbReference>
<dbReference type="Proteomes" id="UP000282654">
    <property type="component" value="Unassembled WGS sequence"/>
</dbReference>
<dbReference type="RefSeq" id="WP_123930921.1">
    <property type="nucleotide sequence ID" value="NZ_RKRE01000003.1"/>
</dbReference>
<protein>
    <submittedName>
        <fullName evidence="6">Putative CoA-substrate-specific enzyme activase</fullName>
    </submittedName>
</protein>
<dbReference type="CDD" id="cd24035">
    <property type="entry name" value="ASKHA_NBD_O66634-like_rpt2"/>
    <property type="match status" value="1"/>
</dbReference>
<keyword evidence="7" id="KW-1185">Reference proteome</keyword>
<dbReference type="Gene3D" id="3.30.420.40">
    <property type="match status" value="2"/>
</dbReference>
<evidence type="ECO:0000256" key="1">
    <source>
        <dbReference type="ARBA" id="ARBA00001966"/>
    </source>
</evidence>
<evidence type="ECO:0000256" key="2">
    <source>
        <dbReference type="ARBA" id="ARBA00022723"/>
    </source>
</evidence>
<feature type="domain" description="ATPase BadF/BadG/BcrA/BcrD type" evidence="5">
    <location>
        <begin position="5"/>
        <end position="255"/>
    </location>
</feature>
<dbReference type="InterPro" id="IPR008275">
    <property type="entry name" value="CoA_E_activase_dom"/>
</dbReference>
<evidence type="ECO:0000259" key="5">
    <source>
        <dbReference type="Pfam" id="PF01869"/>
    </source>
</evidence>
<dbReference type="Pfam" id="PF01869">
    <property type="entry name" value="BcrAD_BadFG"/>
    <property type="match status" value="1"/>
</dbReference>
<dbReference type="PANTHER" id="PTHR32329">
    <property type="entry name" value="BIFUNCTIONAL PROTEIN [INCLUDES 2-HYDROXYACYL-COA DEHYDRATASE (N-TER) AND ITS ACTIVATOR DOMAIN (C_TERM)-RELATED"/>
    <property type="match status" value="1"/>
</dbReference>
<name>A0A3N5AD58_9THEO</name>
<dbReference type="GO" id="GO:0046872">
    <property type="term" value="F:metal ion binding"/>
    <property type="evidence" value="ECO:0007669"/>
    <property type="project" value="UniProtKB-KW"/>
</dbReference>
<gene>
    <name evidence="6" type="ORF">EDD75_1688</name>
</gene>
<dbReference type="EMBL" id="RKRE01000003">
    <property type="protein sequence ID" value="RPF42587.1"/>
    <property type="molecule type" value="Genomic_DNA"/>
</dbReference>
<dbReference type="InterPro" id="IPR051805">
    <property type="entry name" value="Dehydratase_Activator_Redct"/>
</dbReference>
<evidence type="ECO:0000256" key="4">
    <source>
        <dbReference type="ARBA" id="ARBA00023014"/>
    </source>
</evidence>
<comment type="caution">
    <text evidence="6">The sequence shown here is derived from an EMBL/GenBank/DDBJ whole genome shotgun (WGS) entry which is preliminary data.</text>
</comment>
<dbReference type="GO" id="GO:0051536">
    <property type="term" value="F:iron-sulfur cluster binding"/>
    <property type="evidence" value="ECO:0007669"/>
    <property type="project" value="UniProtKB-KW"/>
</dbReference>
<dbReference type="InterPro" id="IPR043129">
    <property type="entry name" value="ATPase_NBD"/>
</dbReference>